<name>A0ABP2YIH7_TRESO</name>
<reference evidence="2 3" key="1">
    <citation type="submission" date="2013-08" db="EMBL/GenBank/DDBJ databases">
        <authorList>
            <person name="Durkin A.S."/>
            <person name="Haft D.R."/>
            <person name="McCorrison J."/>
            <person name="Torralba M."/>
            <person name="Gillis M."/>
            <person name="Haft D.H."/>
            <person name="Methe B."/>
            <person name="Sutton G."/>
            <person name="Nelson K.E."/>
        </authorList>
    </citation>
    <scope>NUCLEOTIDE SEQUENCE [LARGE SCALE GENOMIC DNA]</scope>
    <source>
        <strain evidence="2 3">ATCC 35536</strain>
    </source>
</reference>
<dbReference type="PANTHER" id="PTHR34387">
    <property type="entry name" value="SLR1258 PROTEIN"/>
    <property type="match status" value="1"/>
</dbReference>
<gene>
    <name evidence="2" type="ORF">HMPREF0860_0290</name>
</gene>
<dbReference type="EMBL" id="AVQI01000080">
    <property type="protein sequence ID" value="ERJ98563.1"/>
    <property type="molecule type" value="Genomic_DNA"/>
</dbReference>
<dbReference type="Proteomes" id="UP000016646">
    <property type="component" value="Unassembled WGS sequence"/>
</dbReference>
<evidence type="ECO:0000313" key="2">
    <source>
        <dbReference type="EMBL" id="ERJ98563.1"/>
    </source>
</evidence>
<feature type="signal peptide" evidence="1">
    <location>
        <begin position="1"/>
        <end position="25"/>
    </location>
</feature>
<feature type="chain" id="PRO_5047399055" evidence="1">
    <location>
        <begin position="26"/>
        <end position="234"/>
    </location>
</feature>
<dbReference type="Gene3D" id="3.30.110.170">
    <property type="entry name" value="Protein of unknown function (DUF541), domain 1"/>
    <property type="match status" value="1"/>
</dbReference>
<dbReference type="InterPro" id="IPR007497">
    <property type="entry name" value="SIMPL/DUF541"/>
</dbReference>
<dbReference type="PANTHER" id="PTHR34387:SF1">
    <property type="entry name" value="PERIPLASMIC IMMUNOGENIC PROTEIN"/>
    <property type="match status" value="1"/>
</dbReference>
<dbReference type="Gene3D" id="3.30.70.2970">
    <property type="entry name" value="Protein of unknown function (DUF541), domain 2"/>
    <property type="match status" value="1"/>
</dbReference>
<organism evidence="2 3">
    <name type="scientific">Treponema socranskii subsp. socranskii VPI DR56BR1116 = ATCC 35536</name>
    <dbReference type="NCBI Taxonomy" id="1125725"/>
    <lineage>
        <taxon>Bacteria</taxon>
        <taxon>Pseudomonadati</taxon>
        <taxon>Spirochaetota</taxon>
        <taxon>Spirochaetia</taxon>
        <taxon>Spirochaetales</taxon>
        <taxon>Treponemataceae</taxon>
        <taxon>Treponema</taxon>
    </lineage>
</organism>
<protein>
    <submittedName>
        <fullName evidence="2">PF04402 family protein</fullName>
    </submittedName>
</protein>
<dbReference type="RefSeq" id="WP_021495793.1">
    <property type="nucleotide sequence ID" value="NZ_AVQI01000080.1"/>
</dbReference>
<evidence type="ECO:0000256" key="1">
    <source>
        <dbReference type="SAM" id="SignalP"/>
    </source>
</evidence>
<proteinExistence type="predicted"/>
<keyword evidence="3" id="KW-1185">Reference proteome</keyword>
<dbReference type="InterPro" id="IPR052022">
    <property type="entry name" value="26kDa_periplasmic_antigen"/>
</dbReference>
<accession>A0ABP2YIH7</accession>
<dbReference type="Pfam" id="PF04402">
    <property type="entry name" value="SIMPL"/>
    <property type="match status" value="1"/>
</dbReference>
<sequence>MKRFIKISIAAIVLFSSLSCSLVKRAEGSSRTITVTGRGVVEAEPDKASVVVSVVTQEWVAKTAADRNAEIMTRVRGALVASGVNANDITTTNYSIHRKESWDGGRQSIGRYQVRNEMKIVVYNTALASDVIDTAISAGANELTSLTFTVSDDTSLVRQARTLAVQQAQDTASLLAGAAGCKIGESITIIEESDAGGINMMNYAPAAMSSGAVSTLSSGKIEVSSTVTITYALQ</sequence>
<keyword evidence="1" id="KW-0732">Signal</keyword>
<dbReference type="PROSITE" id="PS51257">
    <property type="entry name" value="PROKAR_LIPOPROTEIN"/>
    <property type="match status" value="1"/>
</dbReference>
<comment type="caution">
    <text evidence="2">The sequence shown here is derived from an EMBL/GenBank/DDBJ whole genome shotgun (WGS) entry which is preliminary data.</text>
</comment>
<evidence type="ECO:0000313" key="3">
    <source>
        <dbReference type="Proteomes" id="UP000016646"/>
    </source>
</evidence>